<evidence type="ECO:0000256" key="4">
    <source>
        <dbReference type="ARBA" id="ARBA00022730"/>
    </source>
</evidence>
<feature type="binding site" evidence="10">
    <location>
        <position position="252"/>
    </location>
    <ligand>
        <name>Zn(2+)</name>
        <dbReference type="ChEBI" id="CHEBI:29105"/>
    </ligand>
</feature>
<dbReference type="Pfam" id="PF03193">
    <property type="entry name" value="RsgA_GTPase"/>
    <property type="match status" value="1"/>
</dbReference>
<feature type="binding site" evidence="10">
    <location>
        <position position="247"/>
    </location>
    <ligand>
        <name>Zn(2+)</name>
        <dbReference type="ChEBI" id="CHEBI:29105"/>
    </ligand>
</feature>
<keyword evidence="9 10" id="KW-0342">GTP-binding</keyword>
<dbReference type="Gene3D" id="1.10.40.50">
    <property type="entry name" value="Probable gtpase engc, domain 3"/>
    <property type="match status" value="1"/>
</dbReference>
<dbReference type="AlphaFoldDB" id="A0A974XFD7"/>
<dbReference type="PROSITE" id="PS50936">
    <property type="entry name" value="ENGC_GTPASE"/>
    <property type="match status" value="1"/>
</dbReference>
<evidence type="ECO:0000256" key="2">
    <source>
        <dbReference type="ARBA" id="ARBA00022517"/>
    </source>
</evidence>
<comment type="cofactor">
    <cofactor evidence="10">
        <name>Zn(2+)</name>
        <dbReference type="ChEBI" id="CHEBI:29105"/>
    </cofactor>
    <text evidence="10">Binds 1 zinc ion per subunit.</text>
</comment>
<evidence type="ECO:0000259" key="11">
    <source>
        <dbReference type="PROSITE" id="PS50936"/>
    </source>
</evidence>
<dbReference type="GO" id="GO:0003924">
    <property type="term" value="F:GTPase activity"/>
    <property type="evidence" value="ECO:0007669"/>
    <property type="project" value="UniProtKB-UniRule"/>
</dbReference>
<dbReference type="GO" id="GO:0042274">
    <property type="term" value="P:ribosomal small subunit biogenesis"/>
    <property type="evidence" value="ECO:0007669"/>
    <property type="project" value="UniProtKB-UniRule"/>
</dbReference>
<dbReference type="RefSeq" id="WP_207300082.1">
    <property type="nucleotide sequence ID" value="NZ_CP071444.1"/>
</dbReference>
<keyword evidence="3 10" id="KW-0479">Metal-binding</keyword>
<accession>A0A974XFD7</accession>
<keyword evidence="8 10" id="KW-0694">RNA-binding</keyword>
<dbReference type="EC" id="3.6.1.-" evidence="10"/>
<keyword evidence="2 10" id="KW-0690">Ribosome biogenesis</keyword>
<evidence type="ECO:0000259" key="12">
    <source>
        <dbReference type="PROSITE" id="PS51721"/>
    </source>
</evidence>
<feature type="domain" description="EngC GTPase" evidence="11">
    <location>
        <begin position="72"/>
        <end position="220"/>
    </location>
</feature>
<evidence type="ECO:0000313" key="14">
    <source>
        <dbReference type="Proteomes" id="UP000663499"/>
    </source>
</evidence>
<feature type="binding site" evidence="10">
    <location>
        <position position="260"/>
    </location>
    <ligand>
        <name>Zn(2+)</name>
        <dbReference type="ChEBI" id="CHEBI:29105"/>
    </ligand>
</feature>
<evidence type="ECO:0000313" key="13">
    <source>
        <dbReference type="EMBL" id="QSX08741.1"/>
    </source>
</evidence>
<keyword evidence="5 10" id="KW-0547">Nucleotide-binding</keyword>
<dbReference type="Gene3D" id="3.40.50.300">
    <property type="entry name" value="P-loop containing nucleotide triphosphate hydrolases"/>
    <property type="match status" value="1"/>
</dbReference>
<dbReference type="GO" id="GO:0005525">
    <property type="term" value="F:GTP binding"/>
    <property type="evidence" value="ECO:0007669"/>
    <property type="project" value="UniProtKB-UniRule"/>
</dbReference>
<dbReference type="Gene3D" id="2.40.50.140">
    <property type="entry name" value="Nucleic acid-binding proteins"/>
    <property type="match status" value="1"/>
</dbReference>
<dbReference type="SUPFAM" id="SSF52540">
    <property type="entry name" value="P-loop containing nucleoside triphosphate hydrolases"/>
    <property type="match status" value="1"/>
</dbReference>
<comment type="subcellular location">
    <subcellularLocation>
        <location evidence="10">Cytoplasm</location>
    </subcellularLocation>
</comment>
<evidence type="ECO:0000256" key="9">
    <source>
        <dbReference type="ARBA" id="ARBA00023134"/>
    </source>
</evidence>
<comment type="similarity">
    <text evidence="10">Belongs to the TRAFAC class YlqF/YawG GTPase family. RsgA subfamily.</text>
</comment>
<dbReference type="InterPro" id="IPR010914">
    <property type="entry name" value="RsgA_GTPase_dom"/>
</dbReference>
<dbReference type="NCBIfam" id="TIGR00157">
    <property type="entry name" value="ribosome small subunit-dependent GTPase A"/>
    <property type="match status" value="1"/>
</dbReference>
<protein>
    <recommendedName>
        <fullName evidence="10">Small ribosomal subunit biogenesis GTPase RsgA</fullName>
        <ecNumber evidence="10">3.6.1.-</ecNumber>
    </recommendedName>
</protein>
<dbReference type="PANTHER" id="PTHR32120:SF11">
    <property type="entry name" value="SMALL RIBOSOMAL SUBUNIT BIOGENESIS GTPASE RSGA 1, MITOCHONDRIAL-RELATED"/>
    <property type="match status" value="1"/>
</dbReference>
<dbReference type="InterPro" id="IPR027417">
    <property type="entry name" value="P-loop_NTPase"/>
</dbReference>
<keyword evidence="7 10" id="KW-0862">Zinc</keyword>
<comment type="subunit">
    <text evidence="10">Monomer. Associates with 30S ribosomal subunit, binds 16S rRNA.</text>
</comment>
<dbReference type="InterPro" id="IPR031944">
    <property type="entry name" value="RsgA_N"/>
</dbReference>
<evidence type="ECO:0000256" key="8">
    <source>
        <dbReference type="ARBA" id="ARBA00022884"/>
    </source>
</evidence>
<name>A0A974XFD7_9FIRM</name>
<evidence type="ECO:0000256" key="10">
    <source>
        <dbReference type="HAMAP-Rule" id="MF_01820"/>
    </source>
</evidence>
<dbReference type="GO" id="GO:0019843">
    <property type="term" value="F:rRNA binding"/>
    <property type="evidence" value="ECO:0007669"/>
    <property type="project" value="UniProtKB-KW"/>
</dbReference>
<feature type="binding site" evidence="10">
    <location>
        <position position="254"/>
    </location>
    <ligand>
        <name>Zn(2+)</name>
        <dbReference type="ChEBI" id="CHEBI:29105"/>
    </ligand>
</feature>
<feature type="binding site" evidence="10">
    <location>
        <begin position="163"/>
        <end position="171"/>
    </location>
    <ligand>
        <name>GTP</name>
        <dbReference type="ChEBI" id="CHEBI:37565"/>
    </ligand>
</feature>
<keyword evidence="6 10" id="KW-0378">Hydrolase</keyword>
<evidence type="ECO:0000256" key="1">
    <source>
        <dbReference type="ARBA" id="ARBA00022490"/>
    </source>
</evidence>
<evidence type="ECO:0000256" key="6">
    <source>
        <dbReference type="ARBA" id="ARBA00022801"/>
    </source>
</evidence>
<keyword evidence="1 10" id="KW-0963">Cytoplasm</keyword>
<dbReference type="PROSITE" id="PS51721">
    <property type="entry name" value="G_CP"/>
    <property type="match status" value="1"/>
</dbReference>
<keyword evidence="4 10" id="KW-0699">rRNA-binding</keyword>
<organism evidence="13 14">
    <name type="scientific">Alkalibacter rhizosphaerae</name>
    <dbReference type="NCBI Taxonomy" id="2815577"/>
    <lineage>
        <taxon>Bacteria</taxon>
        <taxon>Bacillati</taxon>
        <taxon>Bacillota</taxon>
        <taxon>Clostridia</taxon>
        <taxon>Eubacteriales</taxon>
        <taxon>Eubacteriaceae</taxon>
        <taxon>Alkalibacter</taxon>
    </lineage>
</organism>
<dbReference type="SUPFAM" id="SSF50249">
    <property type="entry name" value="Nucleic acid-binding proteins"/>
    <property type="match status" value="1"/>
</dbReference>
<sequence length="291" mass="32763">MEKGRIRKGIGGFYYVETDQGILECRARGIFRNKSQKPYVGDMVSVTRNEDGSGNIEEILPRTSLLLRPPVANATQAIAVFSWIDPKLNATLLHRMLLAGEQKGLRMVVCFNKSELMKDADRRMVTDWFKNTGYPILFTSVAEETNLDLLVEELKGHISLLAGPSGVGKSSLIEKIARGGHRVEIGELSEKIGRGKHTTRHVELFRLEGDGYLADTPGFGNLALDEDMDVQELETLFPEFDDYREQCRFKGCLHINEPDCAVKDAIGGGISRERYQFYKTIHEEINNGIRR</sequence>
<proteinExistence type="inferred from homology"/>
<dbReference type="KEGG" id="alka:J0B03_01220"/>
<comment type="function">
    <text evidence="10">One of several proteins that assist in the late maturation steps of the functional core of the 30S ribosomal subunit. Helps release RbfA from mature subunits. May play a role in the assembly of ribosomal proteins into the subunit. Circularly permuted GTPase that catalyzes slow GTP hydrolysis, GTPase activity is stimulated by the 30S ribosomal subunit.</text>
</comment>
<dbReference type="CDD" id="cd04466">
    <property type="entry name" value="S1_YloQ_GTPase"/>
    <property type="match status" value="1"/>
</dbReference>
<dbReference type="EMBL" id="CP071444">
    <property type="protein sequence ID" value="QSX08741.1"/>
    <property type="molecule type" value="Genomic_DNA"/>
</dbReference>
<dbReference type="HAMAP" id="MF_01820">
    <property type="entry name" value="GTPase_RsgA"/>
    <property type="match status" value="1"/>
</dbReference>
<dbReference type="CDD" id="cd01854">
    <property type="entry name" value="YjeQ_EngC"/>
    <property type="match status" value="1"/>
</dbReference>
<feature type="domain" description="CP-type G" evidence="12">
    <location>
        <begin position="63"/>
        <end position="222"/>
    </location>
</feature>
<evidence type="ECO:0000256" key="3">
    <source>
        <dbReference type="ARBA" id="ARBA00022723"/>
    </source>
</evidence>
<evidence type="ECO:0000256" key="7">
    <source>
        <dbReference type="ARBA" id="ARBA00022833"/>
    </source>
</evidence>
<dbReference type="Proteomes" id="UP000663499">
    <property type="component" value="Chromosome"/>
</dbReference>
<gene>
    <name evidence="10 13" type="primary">rsgA</name>
    <name evidence="13" type="ORF">J0B03_01220</name>
</gene>
<comment type="caution">
    <text evidence="10">Lacks conserved residue(s) required for the propagation of feature annotation.</text>
</comment>
<dbReference type="PANTHER" id="PTHR32120">
    <property type="entry name" value="SMALL RIBOSOMAL SUBUNIT BIOGENESIS GTPASE RSGA"/>
    <property type="match status" value="1"/>
</dbReference>
<evidence type="ECO:0000256" key="5">
    <source>
        <dbReference type="ARBA" id="ARBA00022741"/>
    </source>
</evidence>
<dbReference type="InterPro" id="IPR004881">
    <property type="entry name" value="Ribosome_biogen_GTPase_RsgA"/>
</dbReference>
<dbReference type="Pfam" id="PF16745">
    <property type="entry name" value="RsgA_N"/>
    <property type="match status" value="1"/>
</dbReference>
<keyword evidence="14" id="KW-1185">Reference proteome</keyword>
<reference evidence="13" key="1">
    <citation type="submission" date="2021-03" db="EMBL/GenBank/DDBJ databases">
        <title>Alkalibacter marinus sp. nov., isolated from tidal flat sediment.</title>
        <authorList>
            <person name="Namirimu T."/>
            <person name="Yang J.-A."/>
            <person name="Yang S.-H."/>
            <person name="Kim Y.-J."/>
            <person name="Kwon K.K."/>
        </authorList>
    </citation>
    <scope>NUCLEOTIDE SEQUENCE</scope>
    <source>
        <strain evidence="13">ES005</strain>
    </source>
</reference>
<dbReference type="GO" id="GO:0046872">
    <property type="term" value="F:metal ion binding"/>
    <property type="evidence" value="ECO:0007669"/>
    <property type="project" value="UniProtKB-KW"/>
</dbReference>
<dbReference type="InterPro" id="IPR030378">
    <property type="entry name" value="G_CP_dom"/>
</dbReference>
<dbReference type="InterPro" id="IPR012340">
    <property type="entry name" value="NA-bd_OB-fold"/>
</dbReference>
<dbReference type="GO" id="GO:0005737">
    <property type="term" value="C:cytoplasm"/>
    <property type="evidence" value="ECO:0007669"/>
    <property type="project" value="UniProtKB-SubCell"/>
</dbReference>